<evidence type="ECO:0000313" key="10">
    <source>
        <dbReference type="Proteomes" id="UP000050525"/>
    </source>
</evidence>
<evidence type="ECO:0000313" key="9">
    <source>
        <dbReference type="EMBL" id="KYO44354.1"/>
    </source>
</evidence>
<sequence length="185" mass="21332">MYPYFRGPSQPTLTLPHSMLRGIYGNQRVSKRKQVRKMLALKVLPLLLASLSLVLTAENRTSGNTKSPSSRVLQRRYSEAILASDYSRTIDNMIKKNFVEWLLARREMKNDNAIDPYKREAEPQINSYGLELGSQQAKDFFVWLLKNKRKQSFAFPEDSDVPKDALSQELLAWLISADLLRPRTQ</sequence>
<evidence type="ECO:0000256" key="1">
    <source>
        <dbReference type="ARBA" id="ARBA00002766"/>
    </source>
</evidence>
<keyword evidence="10" id="KW-1185">Reference proteome</keyword>
<evidence type="ECO:0000256" key="5">
    <source>
        <dbReference type="ARBA" id="ARBA00022525"/>
    </source>
</evidence>
<dbReference type="GO" id="GO:0031769">
    <property type="term" value="F:glucagon receptor binding"/>
    <property type="evidence" value="ECO:0007669"/>
    <property type="project" value="TreeGrafter"/>
</dbReference>
<protein>
    <recommendedName>
        <fullName evidence="4">Gastric inhibitory polypeptide</fullName>
    </recommendedName>
    <alternativeName>
        <fullName evidence="7">Glucose-dependent insulinotropic polypeptide</fullName>
    </alternativeName>
</protein>
<dbReference type="Proteomes" id="UP000050525">
    <property type="component" value="Unassembled WGS sequence"/>
</dbReference>
<dbReference type="PANTHER" id="PTHR15211">
    <property type="entry name" value="GLUCOSE-DEPENDENT INSULINOTROPIC POLYPEPTIDE"/>
    <property type="match status" value="1"/>
</dbReference>
<name>A0A151P5N5_ALLMI</name>
<proteinExistence type="inferred from homology"/>
<keyword evidence="6" id="KW-0372">Hormone</keyword>
<dbReference type="GO" id="GO:0042594">
    <property type="term" value="P:response to starvation"/>
    <property type="evidence" value="ECO:0007669"/>
    <property type="project" value="TreeGrafter"/>
</dbReference>
<dbReference type="Pfam" id="PF00123">
    <property type="entry name" value="Hormone_2"/>
    <property type="match status" value="1"/>
</dbReference>
<evidence type="ECO:0000256" key="4">
    <source>
        <dbReference type="ARBA" id="ARBA00013490"/>
    </source>
</evidence>
<dbReference type="STRING" id="8496.A0A151P5N5"/>
<dbReference type="InterPro" id="IPR039078">
    <property type="entry name" value="GIP"/>
</dbReference>
<dbReference type="GO" id="GO:0005179">
    <property type="term" value="F:hormone activity"/>
    <property type="evidence" value="ECO:0007669"/>
    <property type="project" value="UniProtKB-KW"/>
</dbReference>
<gene>
    <name evidence="9" type="primary">GIP</name>
    <name evidence="9" type="ORF">Y1Q_0012116</name>
</gene>
<dbReference type="InterPro" id="IPR000532">
    <property type="entry name" value="Glucagon_GIP_secretin_VIP"/>
</dbReference>
<dbReference type="AlphaFoldDB" id="A0A151P5N5"/>
<accession>A0A151P5N5</accession>
<evidence type="ECO:0000256" key="6">
    <source>
        <dbReference type="ARBA" id="ARBA00022702"/>
    </source>
</evidence>
<organism evidence="9 10">
    <name type="scientific">Alligator mississippiensis</name>
    <name type="common">American alligator</name>
    <dbReference type="NCBI Taxonomy" id="8496"/>
    <lineage>
        <taxon>Eukaryota</taxon>
        <taxon>Metazoa</taxon>
        <taxon>Chordata</taxon>
        <taxon>Craniata</taxon>
        <taxon>Vertebrata</taxon>
        <taxon>Euteleostomi</taxon>
        <taxon>Archelosauria</taxon>
        <taxon>Archosauria</taxon>
        <taxon>Crocodylia</taxon>
        <taxon>Alligatoridae</taxon>
        <taxon>Alligatorinae</taxon>
        <taxon>Alligator</taxon>
    </lineage>
</organism>
<dbReference type="eggNOG" id="ENOG502S7ZH">
    <property type="taxonomic scope" value="Eukaryota"/>
</dbReference>
<comment type="caution">
    <text evidence="9">The sequence shown here is derived from an EMBL/GenBank/DDBJ whole genome shotgun (WGS) entry which is preliminary data.</text>
</comment>
<evidence type="ECO:0000256" key="7">
    <source>
        <dbReference type="ARBA" id="ARBA00031537"/>
    </source>
</evidence>
<reference evidence="9 10" key="1">
    <citation type="journal article" date="2012" name="Genome Biol.">
        <title>Sequencing three crocodilian genomes to illuminate the evolution of archosaurs and amniotes.</title>
        <authorList>
            <person name="St John J.A."/>
            <person name="Braun E.L."/>
            <person name="Isberg S.R."/>
            <person name="Miles L.G."/>
            <person name="Chong A.Y."/>
            <person name="Gongora J."/>
            <person name="Dalzell P."/>
            <person name="Moran C."/>
            <person name="Bed'hom B."/>
            <person name="Abzhanov A."/>
            <person name="Burgess S.C."/>
            <person name="Cooksey A.M."/>
            <person name="Castoe T.A."/>
            <person name="Crawford N.G."/>
            <person name="Densmore L.D."/>
            <person name="Drew J.C."/>
            <person name="Edwards S.V."/>
            <person name="Faircloth B.C."/>
            <person name="Fujita M.K."/>
            <person name="Greenwold M.J."/>
            <person name="Hoffmann F.G."/>
            <person name="Howard J.M."/>
            <person name="Iguchi T."/>
            <person name="Janes D.E."/>
            <person name="Khan S.Y."/>
            <person name="Kohno S."/>
            <person name="de Koning A.J."/>
            <person name="Lance S.L."/>
            <person name="McCarthy F.M."/>
            <person name="McCormack J.E."/>
            <person name="Merchant M.E."/>
            <person name="Peterson D.G."/>
            <person name="Pollock D.D."/>
            <person name="Pourmand N."/>
            <person name="Raney B.J."/>
            <person name="Roessler K.A."/>
            <person name="Sanford J.R."/>
            <person name="Sawyer R.H."/>
            <person name="Schmidt C.J."/>
            <person name="Triplett E.W."/>
            <person name="Tuberville T.D."/>
            <person name="Venegas-Anaya M."/>
            <person name="Howard J.T."/>
            <person name="Jarvis E.D."/>
            <person name="Guillette L.J.Jr."/>
            <person name="Glenn T.C."/>
            <person name="Green R.E."/>
            <person name="Ray D.A."/>
        </authorList>
    </citation>
    <scope>NUCLEOTIDE SEQUENCE [LARGE SCALE GENOMIC DNA]</scope>
    <source>
        <strain evidence="9">KSC_2009_1</strain>
    </source>
</reference>
<evidence type="ECO:0000256" key="2">
    <source>
        <dbReference type="ARBA" id="ARBA00004613"/>
    </source>
</evidence>
<dbReference type="GO" id="GO:0042304">
    <property type="term" value="P:regulation of fatty acid biosynthetic process"/>
    <property type="evidence" value="ECO:0007669"/>
    <property type="project" value="InterPro"/>
</dbReference>
<comment type="similarity">
    <text evidence="3">Belongs to the glucagon family.</text>
</comment>
<comment type="subcellular location">
    <subcellularLocation>
        <location evidence="2">Secreted</location>
    </subcellularLocation>
</comment>
<evidence type="ECO:0000259" key="8">
    <source>
        <dbReference type="Pfam" id="PF00123"/>
    </source>
</evidence>
<dbReference type="EMBL" id="AKHW03000817">
    <property type="protein sequence ID" value="KYO44354.1"/>
    <property type="molecule type" value="Genomic_DNA"/>
</dbReference>
<feature type="domain" description="Glucagon / GIP / secretin / VIP family" evidence="8">
    <location>
        <begin position="76"/>
        <end position="104"/>
    </location>
</feature>
<dbReference type="Gene3D" id="6.10.250.590">
    <property type="match status" value="1"/>
</dbReference>
<dbReference type="GO" id="GO:0050796">
    <property type="term" value="P:regulation of insulin secretion"/>
    <property type="evidence" value="ECO:0007669"/>
    <property type="project" value="InterPro"/>
</dbReference>
<evidence type="ECO:0000256" key="3">
    <source>
        <dbReference type="ARBA" id="ARBA00008369"/>
    </source>
</evidence>
<dbReference type="GO" id="GO:0009749">
    <property type="term" value="P:response to glucose"/>
    <property type="evidence" value="ECO:0007669"/>
    <property type="project" value="InterPro"/>
</dbReference>
<keyword evidence="5" id="KW-0964">Secreted</keyword>
<dbReference type="GO" id="GO:0005615">
    <property type="term" value="C:extracellular space"/>
    <property type="evidence" value="ECO:0007669"/>
    <property type="project" value="TreeGrafter"/>
</dbReference>
<dbReference type="PANTHER" id="PTHR15211:SF0">
    <property type="entry name" value="GASTRIC INHIBITORY POLYPEPTIDE"/>
    <property type="match status" value="1"/>
</dbReference>
<comment type="function">
    <text evidence="1">Potent stimulator of insulin secretion and relatively poor inhibitor of gastric acid secretion.</text>
</comment>